<dbReference type="InterPro" id="IPR039525">
    <property type="entry name" value="RNF126-like_zinc-ribbon"/>
</dbReference>
<evidence type="ECO:0000256" key="7">
    <source>
        <dbReference type="ARBA" id="ARBA00022833"/>
    </source>
</evidence>
<dbReference type="OrthoDB" id="21204at2759"/>
<dbReference type="AlphaFoldDB" id="A0A8J5V1C4"/>
<dbReference type="GO" id="GO:0016567">
    <property type="term" value="P:protein ubiquitination"/>
    <property type="evidence" value="ECO:0007669"/>
    <property type="project" value="TreeGrafter"/>
</dbReference>
<name>A0A8J5V1C4_ZIZPA</name>
<dbReference type="GO" id="GO:0061630">
    <property type="term" value="F:ubiquitin protein ligase activity"/>
    <property type="evidence" value="ECO:0007669"/>
    <property type="project" value="UniProtKB-EC"/>
</dbReference>
<feature type="region of interest" description="Disordered" evidence="9">
    <location>
        <begin position="323"/>
        <end position="346"/>
    </location>
</feature>
<dbReference type="GO" id="GO:0005737">
    <property type="term" value="C:cytoplasm"/>
    <property type="evidence" value="ECO:0007669"/>
    <property type="project" value="TreeGrafter"/>
</dbReference>
<evidence type="ECO:0000256" key="5">
    <source>
        <dbReference type="ARBA" id="ARBA00022771"/>
    </source>
</evidence>
<gene>
    <name evidence="11" type="ORF">GUJ93_ZPchr0001g29551</name>
</gene>
<feature type="domain" description="RING-type" evidence="10">
    <location>
        <begin position="170"/>
        <end position="211"/>
    </location>
</feature>
<reference evidence="11" key="1">
    <citation type="journal article" date="2021" name="bioRxiv">
        <title>Whole Genome Assembly and Annotation of Northern Wild Rice, Zizania palustris L., Supports a Whole Genome Duplication in the Zizania Genus.</title>
        <authorList>
            <person name="Haas M."/>
            <person name="Kono T."/>
            <person name="Macchietto M."/>
            <person name="Millas R."/>
            <person name="McGilp L."/>
            <person name="Shao M."/>
            <person name="Duquette J."/>
            <person name="Hirsch C.N."/>
            <person name="Kimball J."/>
        </authorList>
    </citation>
    <scope>NUCLEOTIDE SEQUENCE</scope>
    <source>
        <tissue evidence="11">Fresh leaf tissue</tissue>
    </source>
</reference>
<keyword evidence="4" id="KW-0479">Metal-binding</keyword>
<evidence type="ECO:0000256" key="6">
    <source>
        <dbReference type="ARBA" id="ARBA00022786"/>
    </source>
</evidence>
<keyword evidence="6" id="KW-0833">Ubl conjugation pathway</keyword>
<dbReference type="InterPro" id="IPR010543">
    <property type="entry name" value="DUF1117"/>
</dbReference>
<comment type="catalytic activity">
    <reaction evidence="1">
        <text>S-ubiquitinyl-[E2 ubiquitin-conjugating enzyme]-L-cysteine + [acceptor protein]-L-lysine = [E2 ubiquitin-conjugating enzyme]-L-cysteine + N(6)-ubiquitinyl-[acceptor protein]-L-lysine.</text>
        <dbReference type="EC" id="2.3.2.27"/>
    </reaction>
</comment>
<dbReference type="Pfam" id="PF14369">
    <property type="entry name" value="Zn_ribbon_19"/>
    <property type="match status" value="1"/>
</dbReference>
<dbReference type="PANTHER" id="PTHR15710:SF217">
    <property type="entry name" value="E3 UBIQUITIN-PROTEIN LIGASE RDUF2"/>
    <property type="match status" value="1"/>
</dbReference>
<dbReference type="PROSITE" id="PS50089">
    <property type="entry name" value="ZF_RING_2"/>
    <property type="match status" value="1"/>
</dbReference>
<evidence type="ECO:0000256" key="8">
    <source>
        <dbReference type="PROSITE-ProRule" id="PRU00175"/>
    </source>
</evidence>
<evidence type="ECO:0000256" key="9">
    <source>
        <dbReference type="SAM" id="MobiDB-lite"/>
    </source>
</evidence>
<evidence type="ECO:0000313" key="11">
    <source>
        <dbReference type="EMBL" id="KAG8053792.1"/>
    </source>
</evidence>
<keyword evidence="12" id="KW-1185">Reference proteome</keyword>
<keyword evidence="7" id="KW-0862">Zinc</keyword>
<proteinExistence type="predicted"/>
<evidence type="ECO:0000313" key="12">
    <source>
        <dbReference type="Proteomes" id="UP000729402"/>
    </source>
</evidence>
<dbReference type="PANTHER" id="PTHR15710">
    <property type="entry name" value="E3 UBIQUITIN-PROTEIN LIGASE PRAJA"/>
    <property type="match status" value="1"/>
</dbReference>
<evidence type="ECO:0000259" key="10">
    <source>
        <dbReference type="PROSITE" id="PS50089"/>
    </source>
</evidence>
<dbReference type="SMART" id="SM00184">
    <property type="entry name" value="RING"/>
    <property type="match status" value="1"/>
</dbReference>
<evidence type="ECO:0000256" key="4">
    <source>
        <dbReference type="ARBA" id="ARBA00022723"/>
    </source>
</evidence>
<sequence>MDASPPLSYWCYSCHRFVRPMLHHQEGVLCPRCRSGFLEEMDAPPRRSSAAYVRRRRNRRSAAADHSPFNPVIVIRRSPLVLADDRLPAAATTTFDLFYDDGAGSGLRPLPETMADFLMGSGFDHLLHQLVHIEAGAVRPCQNPPASKSAVDSMPTIVISACHVDADSHCAVCKEPFDLGTEAREMPCAHIFHQDCILPWLALRSSCPVCRHQMPTEAPTHPATDGHAGAASEEDTGGLTIWRLPGGGFAVGRFAAGTRAGGEREQLPAVYTEMDGAALNDGGAPTRMPWSFSSRENRSSGRSIITRLFHNVVSCFRHAHATQGLNSSPRSAHRSAGAQAGDPIAT</sequence>
<dbReference type="Pfam" id="PF06547">
    <property type="entry name" value="DUF1117"/>
    <property type="match status" value="1"/>
</dbReference>
<evidence type="ECO:0000256" key="3">
    <source>
        <dbReference type="ARBA" id="ARBA00022679"/>
    </source>
</evidence>
<organism evidence="11 12">
    <name type="scientific">Zizania palustris</name>
    <name type="common">Northern wild rice</name>
    <dbReference type="NCBI Taxonomy" id="103762"/>
    <lineage>
        <taxon>Eukaryota</taxon>
        <taxon>Viridiplantae</taxon>
        <taxon>Streptophyta</taxon>
        <taxon>Embryophyta</taxon>
        <taxon>Tracheophyta</taxon>
        <taxon>Spermatophyta</taxon>
        <taxon>Magnoliopsida</taxon>
        <taxon>Liliopsida</taxon>
        <taxon>Poales</taxon>
        <taxon>Poaceae</taxon>
        <taxon>BOP clade</taxon>
        <taxon>Oryzoideae</taxon>
        <taxon>Oryzeae</taxon>
        <taxon>Zizaniinae</taxon>
        <taxon>Zizania</taxon>
    </lineage>
</organism>
<evidence type="ECO:0000256" key="1">
    <source>
        <dbReference type="ARBA" id="ARBA00000900"/>
    </source>
</evidence>
<keyword evidence="3" id="KW-0808">Transferase</keyword>
<dbReference type="Pfam" id="PF13639">
    <property type="entry name" value="zf-RING_2"/>
    <property type="match status" value="1"/>
</dbReference>
<dbReference type="Proteomes" id="UP000729402">
    <property type="component" value="Unassembled WGS sequence"/>
</dbReference>
<dbReference type="EC" id="2.3.2.27" evidence="2"/>
<keyword evidence="5 8" id="KW-0863">Zinc-finger</keyword>
<reference evidence="11" key="2">
    <citation type="submission" date="2021-02" db="EMBL/GenBank/DDBJ databases">
        <authorList>
            <person name="Kimball J.A."/>
            <person name="Haas M.W."/>
            <person name="Macchietto M."/>
            <person name="Kono T."/>
            <person name="Duquette J."/>
            <person name="Shao M."/>
        </authorList>
    </citation>
    <scope>NUCLEOTIDE SEQUENCE</scope>
    <source>
        <tissue evidence="11">Fresh leaf tissue</tissue>
    </source>
</reference>
<accession>A0A8J5V1C4</accession>
<evidence type="ECO:0000256" key="2">
    <source>
        <dbReference type="ARBA" id="ARBA00012483"/>
    </source>
</evidence>
<dbReference type="GO" id="GO:0008270">
    <property type="term" value="F:zinc ion binding"/>
    <property type="evidence" value="ECO:0007669"/>
    <property type="project" value="UniProtKB-KW"/>
</dbReference>
<protein>
    <recommendedName>
        <fullName evidence="2">RING-type E3 ubiquitin transferase</fullName>
        <ecNumber evidence="2">2.3.2.27</ecNumber>
    </recommendedName>
</protein>
<dbReference type="EMBL" id="JAAALK010000288">
    <property type="protein sequence ID" value="KAG8053792.1"/>
    <property type="molecule type" value="Genomic_DNA"/>
</dbReference>
<dbReference type="FunFam" id="3.30.40.10:FF:000022">
    <property type="entry name" value="E3 ubiquitin-protein ligase RING1-like"/>
    <property type="match status" value="1"/>
</dbReference>
<dbReference type="InterPro" id="IPR001841">
    <property type="entry name" value="Znf_RING"/>
</dbReference>
<comment type="caution">
    <text evidence="11">The sequence shown here is derived from an EMBL/GenBank/DDBJ whole genome shotgun (WGS) entry which is preliminary data.</text>
</comment>